<evidence type="ECO:0000313" key="2">
    <source>
        <dbReference type="Proteomes" id="UP000008068"/>
    </source>
</evidence>
<name>G0P5A6_CAEBE</name>
<keyword evidence="2" id="KW-1185">Reference proteome</keyword>
<organism evidence="2">
    <name type="scientific">Caenorhabditis brenneri</name>
    <name type="common">Nematode worm</name>
    <dbReference type="NCBI Taxonomy" id="135651"/>
    <lineage>
        <taxon>Eukaryota</taxon>
        <taxon>Metazoa</taxon>
        <taxon>Ecdysozoa</taxon>
        <taxon>Nematoda</taxon>
        <taxon>Chromadorea</taxon>
        <taxon>Rhabditida</taxon>
        <taxon>Rhabditina</taxon>
        <taxon>Rhabditomorpha</taxon>
        <taxon>Rhabditoidea</taxon>
        <taxon>Rhabditidae</taxon>
        <taxon>Peloderinae</taxon>
        <taxon>Caenorhabditis</taxon>
    </lineage>
</organism>
<dbReference type="Proteomes" id="UP000008068">
    <property type="component" value="Unassembled WGS sequence"/>
</dbReference>
<reference evidence="2" key="1">
    <citation type="submission" date="2011-07" db="EMBL/GenBank/DDBJ databases">
        <authorList>
            <consortium name="Caenorhabditis brenneri Sequencing and Analysis Consortium"/>
            <person name="Wilson R.K."/>
        </authorList>
    </citation>
    <scope>NUCLEOTIDE SEQUENCE [LARGE SCALE GENOMIC DNA]</scope>
    <source>
        <strain evidence="2">PB2801</strain>
    </source>
</reference>
<gene>
    <name evidence="1" type="ORF">CAEBREN_13991</name>
</gene>
<dbReference type="HOGENOM" id="CLU_2279940_0_0_1"/>
<protein>
    <submittedName>
        <fullName evidence="1">Uncharacterized protein</fullName>
    </submittedName>
</protein>
<dbReference type="InParanoid" id="G0P5A6"/>
<dbReference type="EMBL" id="GL380078">
    <property type="protein sequence ID" value="EGT45386.1"/>
    <property type="molecule type" value="Genomic_DNA"/>
</dbReference>
<dbReference type="AlphaFoldDB" id="G0P5A6"/>
<evidence type="ECO:0000313" key="1">
    <source>
        <dbReference type="EMBL" id="EGT45386.1"/>
    </source>
</evidence>
<sequence>MPTPFDCRAHTIPQEPECWTWARGKHSEDSLTETDIGKPTDQEKLAKLEAVQYENHQRRQQIERIRGPRTVDTRFATIVSAGSWNPRPPTVSTVLSADSNVW</sequence>
<proteinExistence type="predicted"/>
<accession>G0P5A6</accession>